<name>A0A2K9VS75_9ABAC</name>
<keyword evidence="2" id="KW-1185">Reference proteome</keyword>
<evidence type="ECO:0000313" key="2">
    <source>
        <dbReference type="Proteomes" id="UP000297194"/>
    </source>
</evidence>
<reference evidence="1" key="1">
    <citation type="journal article" date="2017" name="Virus Genes">
        <title>The complete genome sequence of a third distinct baculovirus isolated from the true armyworm, Mythimna unipuncta, contains two copies of the lef-7 gene.</title>
        <authorList>
            <person name="Harrison R.L."/>
            <person name="Mowery J.D."/>
            <person name="Rowley D.L."/>
            <person name="Bauchan G.R."/>
            <person name="Theilmann D.A."/>
            <person name="Rohrmann G.F."/>
            <person name="Erlandson M.A."/>
        </authorList>
    </citation>
    <scope>NUCLEOTIDE SEQUENCE [LARGE SCALE GENOMIC DNA]</scope>
    <source>
        <strain evidence="1">#7</strain>
    </source>
</reference>
<dbReference type="EMBL" id="MF375894">
    <property type="protein sequence ID" value="AUV65321.1"/>
    <property type="molecule type" value="Genomic_DNA"/>
</dbReference>
<evidence type="ECO:0000313" key="1">
    <source>
        <dbReference type="EMBL" id="AUV65321.1"/>
    </source>
</evidence>
<dbReference type="GeneID" id="40526994"/>
<dbReference type="RefSeq" id="YP_009666714.1">
    <property type="nucleotide sequence ID" value="NC_043530.1"/>
</dbReference>
<protein>
    <submittedName>
        <fullName evidence="1">BRO-D</fullName>
    </submittedName>
</protein>
<accession>A0A2K9VS75</accession>
<organism evidence="1 2">
    <name type="scientific">Mythimna unipuncta nucleopolyhedrovirus</name>
    <dbReference type="NCBI Taxonomy" id="447897"/>
    <lineage>
        <taxon>Viruses</taxon>
        <taxon>Viruses incertae sedis</taxon>
        <taxon>Naldaviricetes</taxon>
        <taxon>Lefavirales</taxon>
        <taxon>Baculoviridae</taxon>
        <taxon>Alphabaculovirus</taxon>
    </lineage>
</organism>
<proteinExistence type="predicted"/>
<dbReference type="KEGG" id="vg:40526994"/>
<dbReference type="Proteomes" id="UP000297194">
    <property type="component" value="Segment"/>
</dbReference>
<sequence length="52" mass="6141">MSKELVPATAQRKHENAGEMYSAEQVVHTMNNCQNYFVKNVFNVKYYNVMWP</sequence>